<dbReference type="EMBL" id="JACCFS010000001">
    <property type="protein sequence ID" value="NYJ35916.1"/>
    <property type="molecule type" value="Genomic_DNA"/>
</dbReference>
<feature type="compositionally biased region" description="Low complexity" evidence="1">
    <location>
        <begin position="104"/>
        <end position="113"/>
    </location>
</feature>
<accession>A0A7Z0EQK1</accession>
<sequence>MRLKSYLLVTGITAAALFGATPAFADAVSPEPSAVPSPPEASEQPSEEPEQPSAMPVPPEQMEECEALFEEGQASGLFGEDMEFPSDSGVTCEEIIAEWEAAEEGAGSPWESAPPAEPQPADPNYTG</sequence>
<dbReference type="RefSeq" id="WP_179825420.1">
    <property type="nucleotide sequence ID" value="NZ_JACCFS010000001.1"/>
</dbReference>
<evidence type="ECO:0000256" key="1">
    <source>
        <dbReference type="SAM" id="MobiDB-lite"/>
    </source>
</evidence>
<dbReference type="AlphaFoldDB" id="A0A7Z0EQK1"/>
<organism evidence="3 4">
    <name type="scientific">Nocardiopsis aegyptia</name>
    <dbReference type="NCBI Taxonomy" id="220378"/>
    <lineage>
        <taxon>Bacteria</taxon>
        <taxon>Bacillati</taxon>
        <taxon>Actinomycetota</taxon>
        <taxon>Actinomycetes</taxon>
        <taxon>Streptosporangiales</taxon>
        <taxon>Nocardiopsidaceae</taxon>
        <taxon>Nocardiopsis</taxon>
    </lineage>
</organism>
<keyword evidence="4" id="KW-1185">Reference proteome</keyword>
<evidence type="ECO:0000313" key="3">
    <source>
        <dbReference type="EMBL" id="NYJ35916.1"/>
    </source>
</evidence>
<feature type="signal peptide" evidence="2">
    <location>
        <begin position="1"/>
        <end position="25"/>
    </location>
</feature>
<name>A0A7Z0EQK1_9ACTN</name>
<feature type="region of interest" description="Disordered" evidence="1">
    <location>
        <begin position="100"/>
        <end position="127"/>
    </location>
</feature>
<feature type="region of interest" description="Disordered" evidence="1">
    <location>
        <begin position="26"/>
        <end position="62"/>
    </location>
</feature>
<evidence type="ECO:0000256" key="2">
    <source>
        <dbReference type="SAM" id="SignalP"/>
    </source>
</evidence>
<proteinExistence type="predicted"/>
<comment type="caution">
    <text evidence="3">The sequence shown here is derived from an EMBL/GenBank/DDBJ whole genome shotgun (WGS) entry which is preliminary data.</text>
</comment>
<dbReference type="Proteomes" id="UP000572051">
    <property type="component" value="Unassembled WGS sequence"/>
</dbReference>
<evidence type="ECO:0008006" key="5">
    <source>
        <dbReference type="Google" id="ProtNLM"/>
    </source>
</evidence>
<gene>
    <name evidence="3" type="ORF">HNR10_003797</name>
</gene>
<evidence type="ECO:0000313" key="4">
    <source>
        <dbReference type="Proteomes" id="UP000572051"/>
    </source>
</evidence>
<keyword evidence="2" id="KW-0732">Signal</keyword>
<reference evidence="3 4" key="1">
    <citation type="submission" date="2020-07" db="EMBL/GenBank/DDBJ databases">
        <title>Sequencing the genomes of 1000 actinobacteria strains.</title>
        <authorList>
            <person name="Klenk H.-P."/>
        </authorList>
    </citation>
    <scope>NUCLEOTIDE SEQUENCE [LARGE SCALE GENOMIC DNA]</scope>
    <source>
        <strain evidence="3 4">DSM 44442</strain>
    </source>
</reference>
<protein>
    <recommendedName>
        <fullName evidence="5">Excalibur calcium-binding domain-containing protein</fullName>
    </recommendedName>
</protein>
<feature type="chain" id="PRO_5030700039" description="Excalibur calcium-binding domain-containing protein" evidence="2">
    <location>
        <begin position="26"/>
        <end position="127"/>
    </location>
</feature>